<evidence type="ECO:0000313" key="2">
    <source>
        <dbReference type="Proteomes" id="UP001152749"/>
    </source>
</evidence>
<dbReference type="Proteomes" id="UP001152749">
    <property type="component" value="Chromosome"/>
</dbReference>
<evidence type="ECO:0008006" key="3">
    <source>
        <dbReference type="Google" id="ProtNLM"/>
    </source>
</evidence>
<dbReference type="EMBL" id="OX336425">
    <property type="protein sequence ID" value="CAI2765852.1"/>
    <property type="molecule type" value="Genomic_DNA"/>
</dbReference>
<reference evidence="1" key="1">
    <citation type="submission" date="2022-09" db="EMBL/GenBank/DDBJ databases">
        <authorList>
            <person name="Duchaud E."/>
        </authorList>
    </citation>
    <scope>NUCLEOTIDE SEQUENCE</scope>
    <source>
        <strain evidence="1">TRV642</strain>
    </source>
</reference>
<gene>
    <name evidence="1" type="ORF">TRV642_0818</name>
</gene>
<accession>A0A9W4X240</accession>
<dbReference type="KEGG" id="fcs:TRV642_0818"/>
<protein>
    <recommendedName>
        <fullName evidence="3">Immunity protein 26 of polymorphic toxin system</fullName>
    </recommendedName>
</protein>
<evidence type="ECO:0000313" key="1">
    <source>
        <dbReference type="EMBL" id="CAI2765852.1"/>
    </source>
</evidence>
<organism evidence="1 2">
    <name type="scientific">Flavobacterium collinsii</name>
    <dbReference type="NCBI Taxonomy" id="1114861"/>
    <lineage>
        <taxon>Bacteria</taxon>
        <taxon>Pseudomonadati</taxon>
        <taxon>Bacteroidota</taxon>
        <taxon>Flavobacteriia</taxon>
        <taxon>Flavobacteriales</taxon>
        <taxon>Flavobacteriaceae</taxon>
        <taxon>Flavobacterium</taxon>
    </lineage>
</organism>
<dbReference type="AlphaFoldDB" id="A0A9W4X240"/>
<dbReference type="RefSeq" id="WP_263362199.1">
    <property type="nucleotide sequence ID" value="NZ_OX336425.1"/>
</dbReference>
<sequence>MKRVSIKVGDVFFVKVDDFSKRYFQYITNDLKQLNSDVIRAFDKVYPIDSSPVIDEIIQNNILFYAHCVTKWGVKLGFWEKVGNVKEVGSFENILFRGTRDYGVKKGECPVKISSNWYVWRINDAEFTHVGKLEDENRKAEIGVVMDPESIVHRIRTGHYDGFYPSFE</sequence>
<name>A0A9W4X240_9FLAO</name>
<proteinExistence type="predicted"/>